<name>G9ERR4_9GAMM</name>
<dbReference type="STRING" id="658187.LDG_7982"/>
<proteinExistence type="predicted"/>
<organism evidence="1 2">
    <name type="scientific">Legionella drancourtii LLAP12</name>
    <dbReference type="NCBI Taxonomy" id="658187"/>
    <lineage>
        <taxon>Bacteria</taxon>
        <taxon>Pseudomonadati</taxon>
        <taxon>Pseudomonadota</taxon>
        <taxon>Gammaproteobacteria</taxon>
        <taxon>Legionellales</taxon>
        <taxon>Legionellaceae</taxon>
        <taxon>Legionella</taxon>
    </lineage>
</organism>
<dbReference type="AlphaFoldDB" id="G9ERR4"/>
<accession>G9ERR4</accession>
<evidence type="ECO:0000313" key="1">
    <source>
        <dbReference type="EMBL" id="EHL30077.1"/>
    </source>
</evidence>
<keyword evidence="2" id="KW-1185">Reference proteome</keyword>
<evidence type="ECO:0000313" key="2">
    <source>
        <dbReference type="Proteomes" id="UP000002770"/>
    </source>
</evidence>
<sequence length="69" mass="8021">MQPIDEQIEVSLTKHYRHNFPIARVFHRLKDPGLIPSSQQIHEQQKAPVVIETIYSKRGIVLFAVQSTR</sequence>
<protein>
    <submittedName>
        <fullName evidence="1">Uncharacterized protein</fullName>
    </submittedName>
</protein>
<dbReference type="HOGENOM" id="CLU_2770788_0_0_6"/>
<dbReference type="EMBL" id="JH413836">
    <property type="protein sequence ID" value="EHL30077.1"/>
    <property type="molecule type" value="Genomic_DNA"/>
</dbReference>
<dbReference type="InParanoid" id="G9ERR4"/>
<reference evidence="1 2" key="1">
    <citation type="journal article" date="2011" name="BMC Genomics">
        <title>Insight into cross-talk between intra-amoebal pathogens.</title>
        <authorList>
            <person name="Gimenez G."/>
            <person name="Bertelli C."/>
            <person name="Moliner C."/>
            <person name="Robert C."/>
            <person name="Raoult D."/>
            <person name="Fournier P.E."/>
            <person name="Greub G."/>
        </authorList>
    </citation>
    <scope>NUCLEOTIDE SEQUENCE [LARGE SCALE GENOMIC DNA]</scope>
    <source>
        <strain evidence="1 2">LLAP12</strain>
    </source>
</reference>
<dbReference type="Proteomes" id="UP000002770">
    <property type="component" value="Unassembled WGS sequence"/>
</dbReference>
<gene>
    <name evidence="1" type="ORF">LDG_7982</name>
</gene>